<evidence type="ECO:0000313" key="3">
    <source>
        <dbReference type="Proteomes" id="UP000435112"/>
    </source>
</evidence>
<protein>
    <submittedName>
        <fullName evidence="2">Uncharacterized protein</fullName>
    </submittedName>
</protein>
<comment type="caution">
    <text evidence="2">The sequence shown here is derived from an EMBL/GenBank/DDBJ whole genome shotgun (WGS) entry which is preliminary data.</text>
</comment>
<dbReference type="AlphaFoldDB" id="A0A6A3NDS9"/>
<feature type="region of interest" description="Disordered" evidence="1">
    <location>
        <begin position="89"/>
        <end position="122"/>
    </location>
</feature>
<evidence type="ECO:0000313" key="2">
    <source>
        <dbReference type="EMBL" id="KAE9042472.1"/>
    </source>
</evidence>
<dbReference type="EMBL" id="QXFU01000146">
    <property type="protein sequence ID" value="KAE9042472.1"/>
    <property type="molecule type" value="Genomic_DNA"/>
</dbReference>
<proteinExistence type="predicted"/>
<evidence type="ECO:0000256" key="1">
    <source>
        <dbReference type="SAM" id="MobiDB-lite"/>
    </source>
</evidence>
<sequence length="122" mass="13392">MRVPAHAPAARESGLLLNVELVQLFHGLVKAKYSMRFFLPGVFKLRLLAGWTDAAARAEQGRVEAGGWRRHLEVIGRLLLEDTPKLPLETKCAVSPAPQRRQPAQGARGTSSRPGERTSARS</sequence>
<dbReference type="Proteomes" id="UP000435112">
    <property type="component" value="Unassembled WGS sequence"/>
</dbReference>
<accession>A0A6A3NDS9</accession>
<gene>
    <name evidence="2" type="ORF">PR002_g3882</name>
</gene>
<name>A0A6A3NDS9_9STRA</name>
<reference evidence="2 3" key="1">
    <citation type="submission" date="2018-09" db="EMBL/GenBank/DDBJ databases">
        <title>Genomic investigation of the strawberry pathogen Phytophthora fragariae indicates pathogenicity is determined by transcriptional variation in three key races.</title>
        <authorList>
            <person name="Adams T.M."/>
            <person name="Armitage A.D."/>
            <person name="Sobczyk M.K."/>
            <person name="Bates H.J."/>
            <person name="Dunwell J.M."/>
            <person name="Nellist C.F."/>
            <person name="Harrison R.J."/>
        </authorList>
    </citation>
    <scope>NUCLEOTIDE SEQUENCE [LARGE SCALE GENOMIC DNA]</scope>
    <source>
        <strain evidence="2 3">SCRP324</strain>
    </source>
</reference>
<organism evidence="2 3">
    <name type="scientific">Phytophthora rubi</name>
    <dbReference type="NCBI Taxonomy" id="129364"/>
    <lineage>
        <taxon>Eukaryota</taxon>
        <taxon>Sar</taxon>
        <taxon>Stramenopiles</taxon>
        <taxon>Oomycota</taxon>
        <taxon>Peronosporomycetes</taxon>
        <taxon>Peronosporales</taxon>
        <taxon>Peronosporaceae</taxon>
        <taxon>Phytophthora</taxon>
    </lineage>
</organism>